<dbReference type="SUPFAM" id="SSF49599">
    <property type="entry name" value="TRAF domain-like"/>
    <property type="match status" value="1"/>
</dbReference>
<evidence type="ECO:0008006" key="3">
    <source>
        <dbReference type="Google" id="ProtNLM"/>
    </source>
</evidence>
<dbReference type="Gene3D" id="3.30.710.10">
    <property type="entry name" value="Potassium Channel Kv1.1, Chain A"/>
    <property type="match status" value="1"/>
</dbReference>
<dbReference type="InterPro" id="IPR011333">
    <property type="entry name" value="SKP1/BTB/POZ_sf"/>
</dbReference>
<proteinExistence type="predicted"/>
<dbReference type="AlphaFoldDB" id="A0A4Y2HNF7"/>
<gene>
    <name evidence="1" type="ORF">AVEN_211288_1</name>
</gene>
<evidence type="ECO:0000313" key="1">
    <source>
        <dbReference type="EMBL" id="GBM66934.1"/>
    </source>
</evidence>
<accession>A0A4Y2HNF7</accession>
<evidence type="ECO:0000313" key="2">
    <source>
        <dbReference type="Proteomes" id="UP000499080"/>
    </source>
</evidence>
<organism evidence="1 2">
    <name type="scientific">Araneus ventricosus</name>
    <name type="common">Orbweaver spider</name>
    <name type="synonym">Epeira ventricosa</name>
    <dbReference type="NCBI Taxonomy" id="182803"/>
    <lineage>
        <taxon>Eukaryota</taxon>
        <taxon>Metazoa</taxon>
        <taxon>Ecdysozoa</taxon>
        <taxon>Arthropoda</taxon>
        <taxon>Chelicerata</taxon>
        <taxon>Arachnida</taxon>
        <taxon>Araneae</taxon>
        <taxon>Araneomorphae</taxon>
        <taxon>Entelegynae</taxon>
        <taxon>Araneoidea</taxon>
        <taxon>Araneidae</taxon>
        <taxon>Araneus</taxon>
    </lineage>
</organism>
<comment type="caution">
    <text evidence="1">The sequence shown here is derived from an EMBL/GenBank/DDBJ whole genome shotgun (WGS) entry which is preliminary data.</text>
</comment>
<dbReference type="SUPFAM" id="SSF54695">
    <property type="entry name" value="POZ domain"/>
    <property type="match status" value="1"/>
</dbReference>
<keyword evidence="2" id="KW-1185">Reference proteome</keyword>
<dbReference type="OrthoDB" id="6420138at2759"/>
<name>A0A4Y2HNF7_ARAVE</name>
<protein>
    <recommendedName>
        <fullName evidence="3">BTB domain-containing protein</fullName>
    </recommendedName>
</protein>
<dbReference type="EMBL" id="BGPR01002053">
    <property type="protein sequence ID" value="GBM66934.1"/>
    <property type="molecule type" value="Genomic_DNA"/>
</dbReference>
<reference evidence="1 2" key="1">
    <citation type="journal article" date="2019" name="Sci. Rep.">
        <title>Orb-weaving spider Araneus ventricosus genome elucidates the spidroin gene catalogue.</title>
        <authorList>
            <person name="Kono N."/>
            <person name="Nakamura H."/>
            <person name="Ohtoshi R."/>
            <person name="Moran D.A.P."/>
            <person name="Shinohara A."/>
            <person name="Yoshida Y."/>
            <person name="Fujiwara M."/>
            <person name="Mori M."/>
            <person name="Tomita M."/>
            <person name="Arakawa K."/>
        </authorList>
    </citation>
    <scope>NUCLEOTIDE SEQUENCE [LARGE SCALE GENOMIC DNA]</scope>
</reference>
<sequence>MEETEFAQWEAERRSTDNYSLQLKINFLKDDKKVCRFQTMKLRRYNQQFKFRFSVSVYPNGVNRETEGWLVVLPDVMIPKHKQWPQDYGILSCTVSVIDIEGNPTLPRSFEEIPSEEDDRYPKYLERSLILNRKDEFLSEGVLSVCCDIHFYFNTIFSKSLTRWVLTCSIPWEFYFKNGADPEDTHDISKRDPSDSFRIFDFTHQILTLPPSHESRRRFGIYGISSTKSSFSSDSVEDMTDILEHVWIFDTETDRIFVSLDEQQDGVGSRLLKASPVIERMVNAPMKERLKKRIHFPDVSTQIFLTVLSFLENGILPTSPDLDTLGVYRFSHFHRMEELQRKCAEEMVKGFEFSTEELKRTADDYSDEYLSEMLVSRWRDYEDSGQPIFRIHERLNFDCYI</sequence>
<dbReference type="Proteomes" id="UP000499080">
    <property type="component" value="Unassembled WGS sequence"/>
</dbReference>